<organism evidence="6 7">
    <name type="scientific">Thauera aminoaromatica</name>
    <dbReference type="NCBI Taxonomy" id="164330"/>
    <lineage>
        <taxon>Bacteria</taxon>
        <taxon>Pseudomonadati</taxon>
        <taxon>Pseudomonadota</taxon>
        <taxon>Betaproteobacteria</taxon>
        <taxon>Rhodocyclales</taxon>
        <taxon>Zoogloeaceae</taxon>
        <taxon>Thauera</taxon>
    </lineage>
</organism>
<sequence length="405" mass="42928">MLFSSSSLPVFLRRPAVVMACGALILTLAMGVRHTGGLFLQPMTLDHGWSRELFSFSIALQNLLWGVFQPFAGAFADRHGAGRTLVGGALLYILGLVIMAHADSALGLNLGAGLLIGMGLSGTTFSVVLGVIGRMAAPEKRSLALGIASAGGSFGQFAVLPVGQGLITAFGWQDALLWMAVGIAFIIPLAAAVTGTSERGGGVEQSLRQALAEAMRTPSFHFLFWSFFVCGFQTAFVMLHLPAYVVDMGLSANIGMSAVAMIGLFNIFGSFLSGWLGGLYSKKWLLAWIYALRIVAILALMLFPLSPLTLYVFAAVMGLLWLGTVPLTSGLVGHIFGLRYVGMLYGIVFLGHQIGGFLGAWLGGRIFDLSGSYEMAWWLSIALSVMAAALSLPVREAPLARLAAR</sequence>
<dbReference type="STRING" id="85643.Tmz1t_1609"/>
<keyword evidence="7" id="KW-1185">Reference proteome</keyword>
<feature type="transmembrane region" description="Helical" evidence="4">
    <location>
        <begin position="344"/>
        <end position="363"/>
    </location>
</feature>
<feature type="transmembrane region" description="Helical" evidence="4">
    <location>
        <begin position="12"/>
        <end position="33"/>
    </location>
</feature>
<feature type="transmembrane region" description="Helical" evidence="4">
    <location>
        <begin position="222"/>
        <end position="244"/>
    </location>
</feature>
<dbReference type="Gene3D" id="1.20.1250.20">
    <property type="entry name" value="MFS general substrate transporter like domains"/>
    <property type="match status" value="1"/>
</dbReference>
<gene>
    <name evidence="6" type="ordered locus">Tmz1t_1609</name>
</gene>
<feature type="transmembrane region" description="Helical" evidence="4">
    <location>
        <begin position="108"/>
        <end position="131"/>
    </location>
</feature>
<dbReference type="InterPro" id="IPR050327">
    <property type="entry name" value="Proton-linked_MCT"/>
</dbReference>
<keyword evidence="1 4" id="KW-0812">Transmembrane</keyword>
<feature type="domain" description="Major facilitator superfamily (MFS) profile" evidence="5">
    <location>
        <begin position="15"/>
        <end position="399"/>
    </location>
</feature>
<feature type="transmembrane region" description="Helical" evidence="4">
    <location>
        <begin position="375"/>
        <end position="394"/>
    </location>
</feature>
<evidence type="ECO:0000256" key="2">
    <source>
        <dbReference type="ARBA" id="ARBA00022989"/>
    </source>
</evidence>
<reference evidence="7" key="1">
    <citation type="submission" date="2009-05" db="EMBL/GenBank/DDBJ databases">
        <title>Complete sequence of chromosome of Thauera sp. MZ1T.</title>
        <authorList>
            <consortium name="US DOE Joint Genome Institute"/>
            <person name="Lucas S."/>
            <person name="Copeland A."/>
            <person name="Lapidus A."/>
            <person name="Glavina del Rio T."/>
            <person name="Dalin E."/>
            <person name="Tice H."/>
            <person name="Bruce D."/>
            <person name="Goodwin L."/>
            <person name="Pitluck S."/>
            <person name="Sims D."/>
            <person name="Brettin T."/>
            <person name="Detter J.C."/>
            <person name="Han C."/>
            <person name="Larimer F."/>
            <person name="Land M."/>
            <person name="Hauser L."/>
            <person name="Kyrpides N."/>
            <person name="Mikhailova N."/>
            <person name="Sayler G.S."/>
        </authorList>
    </citation>
    <scope>NUCLEOTIDE SEQUENCE [LARGE SCALE GENOMIC DNA]</scope>
    <source>
        <strain evidence="7">MZ1T</strain>
    </source>
</reference>
<proteinExistence type="predicted"/>
<dbReference type="PANTHER" id="PTHR11360">
    <property type="entry name" value="MONOCARBOXYLATE TRANSPORTER"/>
    <property type="match status" value="1"/>
</dbReference>
<feature type="transmembrane region" description="Helical" evidence="4">
    <location>
        <begin position="175"/>
        <end position="193"/>
    </location>
</feature>
<evidence type="ECO:0000256" key="3">
    <source>
        <dbReference type="ARBA" id="ARBA00023136"/>
    </source>
</evidence>
<dbReference type="KEGG" id="tmz:Tmz1t_1609"/>
<dbReference type="AlphaFoldDB" id="C4ZJI2"/>
<dbReference type="InterPro" id="IPR020846">
    <property type="entry name" value="MFS_dom"/>
</dbReference>
<evidence type="ECO:0000259" key="5">
    <source>
        <dbReference type="PROSITE" id="PS50850"/>
    </source>
</evidence>
<evidence type="ECO:0000256" key="1">
    <source>
        <dbReference type="ARBA" id="ARBA00022692"/>
    </source>
</evidence>
<feature type="transmembrane region" description="Helical" evidence="4">
    <location>
        <begin position="311"/>
        <end position="332"/>
    </location>
</feature>
<dbReference type="SUPFAM" id="SSF103473">
    <property type="entry name" value="MFS general substrate transporter"/>
    <property type="match status" value="1"/>
</dbReference>
<dbReference type="eggNOG" id="COG2223">
    <property type="taxonomic scope" value="Bacteria"/>
</dbReference>
<dbReference type="CDD" id="cd17355">
    <property type="entry name" value="MFS_YcxA_like"/>
    <property type="match status" value="1"/>
</dbReference>
<evidence type="ECO:0000313" key="6">
    <source>
        <dbReference type="EMBL" id="ACK54364.1"/>
    </source>
</evidence>
<dbReference type="PROSITE" id="PS50850">
    <property type="entry name" value="MFS"/>
    <property type="match status" value="1"/>
</dbReference>
<feature type="transmembrane region" description="Helical" evidence="4">
    <location>
        <begin position="250"/>
        <end position="272"/>
    </location>
</feature>
<dbReference type="InterPro" id="IPR011701">
    <property type="entry name" value="MFS"/>
</dbReference>
<dbReference type="Pfam" id="PF07690">
    <property type="entry name" value="MFS_1"/>
    <property type="match status" value="1"/>
</dbReference>
<name>C4ZJI2_THASP</name>
<dbReference type="RefSeq" id="WP_004308961.1">
    <property type="nucleotide sequence ID" value="NC_011662.2"/>
</dbReference>
<feature type="transmembrane region" description="Helical" evidence="4">
    <location>
        <begin position="143"/>
        <end position="163"/>
    </location>
</feature>
<evidence type="ECO:0000256" key="4">
    <source>
        <dbReference type="SAM" id="Phobius"/>
    </source>
</evidence>
<dbReference type="GO" id="GO:0022857">
    <property type="term" value="F:transmembrane transporter activity"/>
    <property type="evidence" value="ECO:0007669"/>
    <property type="project" value="InterPro"/>
</dbReference>
<dbReference type="EMBL" id="CP001281">
    <property type="protein sequence ID" value="ACK54364.1"/>
    <property type="molecule type" value="Genomic_DNA"/>
</dbReference>
<accession>C4ZJI2</accession>
<keyword evidence="2 4" id="KW-1133">Transmembrane helix</keyword>
<dbReference type="OrthoDB" id="146345at2"/>
<feature type="transmembrane region" description="Helical" evidence="4">
    <location>
        <begin position="284"/>
        <end position="305"/>
    </location>
</feature>
<protein>
    <submittedName>
        <fullName evidence="6">Major facilitator superfamily MFS_1</fullName>
    </submittedName>
</protein>
<feature type="transmembrane region" description="Helical" evidence="4">
    <location>
        <begin position="84"/>
        <end position="102"/>
    </location>
</feature>
<keyword evidence="3 4" id="KW-0472">Membrane</keyword>
<dbReference type="PANTHER" id="PTHR11360:SF284">
    <property type="entry name" value="EG:103B4.3 PROTEIN-RELATED"/>
    <property type="match status" value="1"/>
</dbReference>
<dbReference type="HOGENOM" id="CLU_001265_59_9_4"/>
<reference evidence="6 7" key="2">
    <citation type="journal article" date="2012" name="Stand. Genomic Sci.">
        <title>Complete genome sequence of Thauera aminoaromatica strain MZ1T.</title>
        <authorList>
            <person name="Jiang K."/>
            <person name="Sanseverino J."/>
            <person name="Chauhan A."/>
            <person name="Lucas S."/>
            <person name="Copeland A."/>
            <person name="Lapidus A."/>
            <person name="Del Rio T.G."/>
            <person name="Dalin E."/>
            <person name="Tice H."/>
            <person name="Bruce D."/>
            <person name="Goodwin L."/>
            <person name="Pitluck S."/>
            <person name="Sims D."/>
            <person name="Brettin T."/>
            <person name="Detter J.C."/>
            <person name="Han C."/>
            <person name="Chang Y.J."/>
            <person name="Larimer F."/>
            <person name="Land M."/>
            <person name="Hauser L."/>
            <person name="Kyrpides N.C."/>
            <person name="Mikhailova N."/>
            <person name="Moser S."/>
            <person name="Jegier P."/>
            <person name="Close D."/>
            <person name="Debruyn J.M."/>
            <person name="Wang Y."/>
            <person name="Layton A.C."/>
            <person name="Allen M.S."/>
            <person name="Sayler G.S."/>
        </authorList>
    </citation>
    <scope>NUCLEOTIDE SEQUENCE [LARGE SCALE GENOMIC DNA]</scope>
    <source>
        <strain evidence="6 7">MZ1T</strain>
    </source>
</reference>
<dbReference type="Proteomes" id="UP000002186">
    <property type="component" value="Chromosome"/>
</dbReference>
<dbReference type="InterPro" id="IPR036259">
    <property type="entry name" value="MFS_trans_sf"/>
</dbReference>
<evidence type="ECO:0000313" key="7">
    <source>
        <dbReference type="Proteomes" id="UP000002186"/>
    </source>
</evidence>